<protein>
    <recommendedName>
        <fullName evidence="4">Transmembrane protein</fullName>
    </recommendedName>
</protein>
<dbReference type="AlphaFoldDB" id="A0AAV3PIN3"/>
<evidence type="ECO:0008006" key="4">
    <source>
        <dbReference type="Google" id="ProtNLM"/>
    </source>
</evidence>
<keyword evidence="3" id="KW-1185">Reference proteome</keyword>
<sequence length="249" mass="29316">MDKEIIFDNVKYEKQKAMARFNMFQRMKKLLQVFELLVLLVLISWSTKKIPLAVDFSGKFLLELINCLKKPHIVFVMVIFIVLVLVFLCKENVNESNDDDFEKDYDVQNNDFTKLINSPLVKTNEIPKEEIEIIKNEMQIVVANNDDGDRDAVEVAIEEAAKRIRRFERTQSEKLRRDIGVRKTKELRRSETKNSRAVVRGGGERRIVESEFNTVDHLSNEEFKLAVDDFINKHRVFFKEQKVAEFNFH</sequence>
<organism evidence="2 3">
    <name type="scientific">Lithospermum erythrorhizon</name>
    <name type="common">Purple gromwell</name>
    <name type="synonym">Lithospermum officinale var. erythrorhizon</name>
    <dbReference type="NCBI Taxonomy" id="34254"/>
    <lineage>
        <taxon>Eukaryota</taxon>
        <taxon>Viridiplantae</taxon>
        <taxon>Streptophyta</taxon>
        <taxon>Embryophyta</taxon>
        <taxon>Tracheophyta</taxon>
        <taxon>Spermatophyta</taxon>
        <taxon>Magnoliopsida</taxon>
        <taxon>eudicotyledons</taxon>
        <taxon>Gunneridae</taxon>
        <taxon>Pentapetalae</taxon>
        <taxon>asterids</taxon>
        <taxon>lamiids</taxon>
        <taxon>Boraginales</taxon>
        <taxon>Boraginaceae</taxon>
        <taxon>Boraginoideae</taxon>
        <taxon>Lithospermeae</taxon>
        <taxon>Lithospermum</taxon>
    </lineage>
</organism>
<reference evidence="2 3" key="1">
    <citation type="submission" date="2024-01" db="EMBL/GenBank/DDBJ databases">
        <title>The complete chloroplast genome sequence of Lithospermum erythrorhizon: insights into the phylogenetic relationship among Boraginaceae species and the maternal lineages of purple gromwells.</title>
        <authorList>
            <person name="Okada T."/>
            <person name="Watanabe K."/>
        </authorList>
    </citation>
    <scope>NUCLEOTIDE SEQUENCE [LARGE SCALE GENOMIC DNA]</scope>
</reference>
<dbReference type="EMBL" id="BAABME010001515">
    <property type="protein sequence ID" value="GAA0150033.1"/>
    <property type="molecule type" value="Genomic_DNA"/>
</dbReference>
<dbReference type="PANTHER" id="PTHR33640">
    <property type="entry name" value="TRANSMEMBRANE PROTEIN"/>
    <property type="match status" value="1"/>
</dbReference>
<name>A0AAV3PIN3_LITER</name>
<evidence type="ECO:0000256" key="1">
    <source>
        <dbReference type="SAM" id="Phobius"/>
    </source>
</evidence>
<keyword evidence="1" id="KW-1133">Transmembrane helix</keyword>
<dbReference type="PANTHER" id="PTHR33640:SF30">
    <property type="entry name" value="DUF4408 DOMAIN-CONTAINING PROTEIN"/>
    <property type="match status" value="1"/>
</dbReference>
<feature type="transmembrane region" description="Helical" evidence="1">
    <location>
        <begin position="70"/>
        <end position="89"/>
    </location>
</feature>
<evidence type="ECO:0000313" key="2">
    <source>
        <dbReference type="EMBL" id="GAA0150033.1"/>
    </source>
</evidence>
<accession>A0AAV3PIN3</accession>
<keyword evidence="1" id="KW-0472">Membrane</keyword>
<keyword evidence="1" id="KW-0812">Transmembrane</keyword>
<proteinExistence type="predicted"/>
<gene>
    <name evidence="2" type="ORF">LIER_09060</name>
</gene>
<comment type="caution">
    <text evidence="2">The sequence shown here is derived from an EMBL/GenBank/DDBJ whole genome shotgun (WGS) entry which is preliminary data.</text>
</comment>
<evidence type="ECO:0000313" key="3">
    <source>
        <dbReference type="Proteomes" id="UP001454036"/>
    </source>
</evidence>
<dbReference type="Proteomes" id="UP001454036">
    <property type="component" value="Unassembled WGS sequence"/>
</dbReference>